<evidence type="ECO:0000256" key="5">
    <source>
        <dbReference type="ARBA" id="ARBA00023136"/>
    </source>
</evidence>
<dbReference type="Pfam" id="PF02537">
    <property type="entry name" value="CRCB"/>
    <property type="match status" value="1"/>
</dbReference>
<keyword evidence="5 8" id="KW-0472">Membrane</keyword>
<dbReference type="EMBL" id="CAEZVB010000045">
    <property type="protein sequence ID" value="CAB4623363.1"/>
    <property type="molecule type" value="Genomic_DNA"/>
</dbReference>
<comment type="catalytic activity">
    <reaction evidence="7">
        <text>fluoride(in) = fluoride(out)</text>
        <dbReference type="Rhea" id="RHEA:76159"/>
        <dbReference type="ChEBI" id="CHEBI:17051"/>
    </reaction>
    <physiologicalReaction direction="left-to-right" evidence="7">
        <dbReference type="Rhea" id="RHEA:76160"/>
    </physiologicalReaction>
</comment>
<evidence type="ECO:0000256" key="1">
    <source>
        <dbReference type="ARBA" id="ARBA00004651"/>
    </source>
</evidence>
<feature type="transmembrane region" description="Helical" evidence="8">
    <location>
        <begin position="35"/>
        <end position="55"/>
    </location>
</feature>
<feature type="transmembrane region" description="Helical" evidence="8">
    <location>
        <begin position="6"/>
        <end position="23"/>
    </location>
</feature>
<feature type="transmembrane region" description="Helical" evidence="8">
    <location>
        <begin position="61"/>
        <end position="82"/>
    </location>
</feature>
<sequence length="121" mass="12812">MNLSTVGWVALGAGIGAPTRYVVDRLVTERTGASRIPLGLLVVNIFGSALLGFILGLDNPTLAIVVGSGFCGAMTTFSGFAWESTALWREQRAAFWVFIALMTGLCVASLWITWSITSALA</sequence>
<feature type="transmembrane region" description="Helical" evidence="8">
    <location>
        <begin position="94"/>
        <end position="114"/>
    </location>
</feature>
<organism evidence="11">
    <name type="scientific">freshwater metagenome</name>
    <dbReference type="NCBI Taxonomy" id="449393"/>
    <lineage>
        <taxon>unclassified sequences</taxon>
        <taxon>metagenomes</taxon>
        <taxon>ecological metagenomes</taxon>
    </lineage>
</organism>
<evidence type="ECO:0000256" key="6">
    <source>
        <dbReference type="ARBA" id="ARBA00035120"/>
    </source>
</evidence>
<dbReference type="PANTHER" id="PTHR28259">
    <property type="entry name" value="FLUORIDE EXPORT PROTEIN 1-RELATED"/>
    <property type="match status" value="1"/>
</dbReference>
<evidence type="ECO:0000256" key="8">
    <source>
        <dbReference type="SAM" id="Phobius"/>
    </source>
</evidence>
<proteinExistence type="inferred from homology"/>
<dbReference type="GO" id="GO:0005886">
    <property type="term" value="C:plasma membrane"/>
    <property type="evidence" value="ECO:0007669"/>
    <property type="project" value="UniProtKB-SubCell"/>
</dbReference>
<evidence type="ECO:0000313" key="10">
    <source>
        <dbReference type="EMBL" id="CAB4671927.1"/>
    </source>
</evidence>
<dbReference type="AlphaFoldDB" id="A0A6J7HVU5"/>
<evidence type="ECO:0000313" key="11">
    <source>
        <dbReference type="EMBL" id="CAB4920469.1"/>
    </source>
</evidence>
<reference evidence="11" key="1">
    <citation type="submission" date="2020-05" db="EMBL/GenBank/DDBJ databases">
        <authorList>
            <person name="Chiriac C."/>
            <person name="Salcher M."/>
            <person name="Ghai R."/>
            <person name="Kavagutti S V."/>
        </authorList>
    </citation>
    <scope>NUCLEOTIDE SEQUENCE</scope>
</reference>
<dbReference type="EMBL" id="CAEZWR010000141">
    <property type="protein sequence ID" value="CAB4671927.1"/>
    <property type="molecule type" value="Genomic_DNA"/>
</dbReference>
<dbReference type="InterPro" id="IPR003691">
    <property type="entry name" value="FluC"/>
</dbReference>
<evidence type="ECO:0000256" key="7">
    <source>
        <dbReference type="ARBA" id="ARBA00035585"/>
    </source>
</evidence>
<evidence type="ECO:0000256" key="3">
    <source>
        <dbReference type="ARBA" id="ARBA00022692"/>
    </source>
</evidence>
<evidence type="ECO:0000313" key="9">
    <source>
        <dbReference type="EMBL" id="CAB4623363.1"/>
    </source>
</evidence>
<protein>
    <submittedName>
        <fullName evidence="11">Unannotated protein</fullName>
    </submittedName>
</protein>
<dbReference type="GO" id="GO:1903425">
    <property type="term" value="F:fluoride transmembrane transporter activity"/>
    <property type="evidence" value="ECO:0007669"/>
    <property type="project" value="TreeGrafter"/>
</dbReference>
<comment type="similarity">
    <text evidence="6">Belongs to the fluoride channel Fluc/FEX (TC 1.A.43) family.</text>
</comment>
<dbReference type="PANTHER" id="PTHR28259:SF1">
    <property type="entry name" value="FLUORIDE EXPORT PROTEIN 1-RELATED"/>
    <property type="match status" value="1"/>
</dbReference>
<comment type="subcellular location">
    <subcellularLocation>
        <location evidence="1">Cell membrane</location>
        <topology evidence="1">Multi-pass membrane protein</topology>
    </subcellularLocation>
</comment>
<evidence type="ECO:0000256" key="2">
    <source>
        <dbReference type="ARBA" id="ARBA00022475"/>
    </source>
</evidence>
<name>A0A6J7HVU5_9ZZZZ</name>
<accession>A0A6J7HVU5</accession>
<dbReference type="EMBL" id="CAFBMO010000114">
    <property type="protein sequence ID" value="CAB4920469.1"/>
    <property type="molecule type" value="Genomic_DNA"/>
</dbReference>
<gene>
    <name evidence="9" type="ORF">UFOPK1908_00993</name>
    <name evidence="10" type="ORF">UFOPK2282_01126</name>
    <name evidence="11" type="ORF">UFOPK3576_01644</name>
</gene>
<keyword evidence="3 8" id="KW-0812">Transmembrane</keyword>
<dbReference type="HAMAP" id="MF_00454">
    <property type="entry name" value="FluC"/>
    <property type="match status" value="1"/>
</dbReference>
<evidence type="ECO:0000256" key="4">
    <source>
        <dbReference type="ARBA" id="ARBA00022989"/>
    </source>
</evidence>
<keyword evidence="2" id="KW-1003">Cell membrane</keyword>
<keyword evidence="4 8" id="KW-1133">Transmembrane helix</keyword>